<evidence type="ECO:0000256" key="1">
    <source>
        <dbReference type="SAM" id="MobiDB-lite"/>
    </source>
</evidence>
<reference evidence="2" key="1">
    <citation type="journal article" date="2014" name="Int. J. Syst. Evol. Microbiol.">
        <title>Complete genome sequence of Corynebacterium casei LMG S-19264T (=DSM 44701T), isolated from a smear-ripened cheese.</title>
        <authorList>
            <consortium name="US DOE Joint Genome Institute (JGI-PGF)"/>
            <person name="Walter F."/>
            <person name="Albersmeier A."/>
            <person name="Kalinowski J."/>
            <person name="Ruckert C."/>
        </authorList>
    </citation>
    <scope>NUCLEOTIDE SEQUENCE</scope>
    <source>
        <strain evidence="2">CGMCC 4.5737</strain>
    </source>
</reference>
<dbReference type="Proteomes" id="UP000637578">
    <property type="component" value="Unassembled WGS sequence"/>
</dbReference>
<organism evidence="2 3">
    <name type="scientific">Longimycelium tulufanense</name>
    <dbReference type="NCBI Taxonomy" id="907463"/>
    <lineage>
        <taxon>Bacteria</taxon>
        <taxon>Bacillati</taxon>
        <taxon>Actinomycetota</taxon>
        <taxon>Actinomycetes</taxon>
        <taxon>Pseudonocardiales</taxon>
        <taxon>Pseudonocardiaceae</taxon>
        <taxon>Longimycelium</taxon>
    </lineage>
</organism>
<protein>
    <submittedName>
        <fullName evidence="2">Uncharacterized protein</fullName>
    </submittedName>
</protein>
<feature type="region of interest" description="Disordered" evidence="1">
    <location>
        <begin position="1"/>
        <end position="68"/>
    </location>
</feature>
<evidence type="ECO:0000313" key="3">
    <source>
        <dbReference type="Proteomes" id="UP000637578"/>
    </source>
</evidence>
<reference evidence="2" key="2">
    <citation type="submission" date="2020-09" db="EMBL/GenBank/DDBJ databases">
        <authorList>
            <person name="Sun Q."/>
            <person name="Zhou Y."/>
        </authorList>
    </citation>
    <scope>NUCLEOTIDE SEQUENCE</scope>
    <source>
        <strain evidence="2">CGMCC 4.5737</strain>
    </source>
</reference>
<evidence type="ECO:0000313" key="2">
    <source>
        <dbReference type="EMBL" id="GGM45362.1"/>
    </source>
</evidence>
<gene>
    <name evidence="2" type="ORF">GCM10012275_15490</name>
</gene>
<comment type="caution">
    <text evidence="2">The sequence shown here is derived from an EMBL/GenBank/DDBJ whole genome shotgun (WGS) entry which is preliminary data.</text>
</comment>
<feature type="compositionally biased region" description="Acidic residues" evidence="1">
    <location>
        <begin position="1"/>
        <end position="20"/>
    </location>
</feature>
<name>A0A8J3C705_9PSEU</name>
<dbReference type="AlphaFoldDB" id="A0A8J3C705"/>
<sequence length="107" mass="11423">MAVGGPEEDQDEEDASDECDEIHHKPPMGSPALGQGDEFGDPLARAGVSRRGTKQVSGRVSRESDRHKELVEGSCDGASVRRFSSGVYDLGLHVVATQWCRTLKAGG</sequence>
<keyword evidence="3" id="KW-1185">Reference proteome</keyword>
<accession>A0A8J3C705</accession>
<proteinExistence type="predicted"/>
<dbReference type="EMBL" id="BMMK01000005">
    <property type="protein sequence ID" value="GGM45362.1"/>
    <property type="molecule type" value="Genomic_DNA"/>
</dbReference>